<dbReference type="InterPro" id="IPR003945">
    <property type="entry name" value="NU5C-like"/>
</dbReference>
<dbReference type="Gene3D" id="1.20.5.2700">
    <property type="match status" value="1"/>
</dbReference>
<evidence type="ECO:0000256" key="4">
    <source>
        <dbReference type="ARBA" id="ARBA00023136"/>
    </source>
</evidence>
<evidence type="ECO:0000259" key="9">
    <source>
        <dbReference type="Pfam" id="PF00662"/>
    </source>
</evidence>
<evidence type="ECO:0000256" key="6">
    <source>
        <dbReference type="SAM" id="MobiDB-lite"/>
    </source>
</evidence>
<dbReference type="PANTHER" id="PTHR42829">
    <property type="entry name" value="NADH-UBIQUINONE OXIDOREDUCTASE CHAIN 5"/>
    <property type="match status" value="1"/>
</dbReference>
<evidence type="ECO:0000313" key="11">
    <source>
        <dbReference type="Proteomes" id="UP000501452"/>
    </source>
</evidence>
<protein>
    <submittedName>
        <fullName evidence="10">NADH-quinone oxidoreductase subunit L</fullName>
    </submittedName>
</protein>
<dbReference type="KEGG" id="rub:GBA63_22085"/>
<feature type="transmembrane region" description="Helical" evidence="7">
    <location>
        <begin position="24"/>
        <end position="46"/>
    </location>
</feature>
<dbReference type="PANTHER" id="PTHR42829:SF2">
    <property type="entry name" value="NADH-UBIQUINONE OXIDOREDUCTASE CHAIN 5"/>
    <property type="match status" value="1"/>
</dbReference>
<evidence type="ECO:0000256" key="1">
    <source>
        <dbReference type="ARBA" id="ARBA00004127"/>
    </source>
</evidence>
<feature type="transmembrane region" description="Helical" evidence="7">
    <location>
        <begin position="128"/>
        <end position="146"/>
    </location>
</feature>
<dbReference type="GO" id="GO:0042773">
    <property type="term" value="P:ATP synthesis coupled electron transport"/>
    <property type="evidence" value="ECO:0007669"/>
    <property type="project" value="InterPro"/>
</dbReference>
<feature type="transmembrane region" description="Helical" evidence="7">
    <location>
        <begin position="622"/>
        <end position="639"/>
    </location>
</feature>
<dbReference type="EMBL" id="CP045120">
    <property type="protein sequence ID" value="QIN85399.1"/>
    <property type="molecule type" value="Genomic_DNA"/>
</dbReference>
<feature type="transmembrane region" description="Helical" evidence="7">
    <location>
        <begin position="319"/>
        <end position="339"/>
    </location>
</feature>
<dbReference type="GO" id="GO:0015990">
    <property type="term" value="P:electron transport coupled proton transport"/>
    <property type="evidence" value="ECO:0007669"/>
    <property type="project" value="TreeGrafter"/>
</dbReference>
<feature type="domain" description="NADH-Ubiquinone oxidoreductase (complex I) chain 5 N-terminal" evidence="9">
    <location>
        <begin position="65"/>
        <end position="105"/>
    </location>
</feature>
<feature type="domain" description="NADH:quinone oxidoreductase/Mrp antiporter transmembrane" evidence="8">
    <location>
        <begin position="306"/>
        <end position="412"/>
    </location>
</feature>
<feature type="transmembrane region" description="Helical" evidence="7">
    <location>
        <begin position="158"/>
        <end position="179"/>
    </location>
</feature>
<dbReference type="InterPro" id="IPR001516">
    <property type="entry name" value="Proton_antipo_N"/>
</dbReference>
<keyword evidence="2 5" id="KW-0812">Transmembrane</keyword>
<comment type="subcellular location">
    <subcellularLocation>
        <location evidence="1">Endomembrane system</location>
        <topology evidence="1">Multi-pass membrane protein</topology>
    </subcellularLocation>
    <subcellularLocation>
        <location evidence="5">Membrane</location>
        <topology evidence="5">Multi-pass membrane protein</topology>
    </subcellularLocation>
</comment>
<feature type="transmembrane region" description="Helical" evidence="7">
    <location>
        <begin position="377"/>
        <end position="395"/>
    </location>
</feature>
<proteinExistence type="predicted"/>
<feature type="transmembrane region" description="Helical" evidence="7">
    <location>
        <begin position="67"/>
        <end position="92"/>
    </location>
</feature>
<dbReference type="RefSeq" id="WP_166180669.1">
    <property type="nucleotide sequence ID" value="NZ_CP045120.1"/>
</dbReference>
<feature type="region of interest" description="Disordered" evidence="6">
    <location>
        <begin position="281"/>
        <end position="306"/>
    </location>
</feature>
<geneLocation type="plasmid" evidence="10 11">
    <name>unnamed1</name>
</geneLocation>
<feature type="transmembrane region" description="Helical" evidence="7">
    <location>
        <begin position="456"/>
        <end position="480"/>
    </location>
</feature>
<evidence type="ECO:0000256" key="2">
    <source>
        <dbReference type="ARBA" id="ARBA00022692"/>
    </source>
</evidence>
<keyword evidence="11" id="KW-1185">Reference proteome</keyword>
<dbReference type="Proteomes" id="UP000501452">
    <property type="component" value="Plasmid unnamed1"/>
</dbReference>
<feature type="transmembrane region" description="Helical" evidence="7">
    <location>
        <begin position="258"/>
        <end position="279"/>
    </location>
</feature>
<evidence type="ECO:0000256" key="5">
    <source>
        <dbReference type="RuleBase" id="RU000320"/>
    </source>
</evidence>
<accession>A0A6G8QFX8</accession>
<dbReference type="InterPro" id="IPR001750">
    <property type="entry name" value="ND/Mrp_TM"/>
</dbReference>
<sequence>MTFVALAILGPLFGATAILAVRRGAATLALLGCAAGLVGASVALVRAAGGAQLSATLPGLPGLPLRLVAEPLTAVLSGVVAVVGLLVVVYAVGYTEGEADKIRFFAGMSFFVAAMQALVLAGDWVLLLAAWELIGLSSYLLIGFHLERPAAASGATRAFLYTRSADLALYAGIFVLIAASGTSEISETLRVGGPAALLAGLLLLVAAAGKSAQTPLQGWLQDAMAGPTPVSALLHSATLVAAGAILLIRAYPLLPQEALLVAGLLGGVTAVVTGVIAVAQGEPHGEPHGEPQREPEGEPHGEPVGDLKRLLASSTSSQYGLMLLAVGAGAPAAAAAHLVTHAAMKSSLFLGAGVFQHARGTTGFSGLQGVGREHRRVFLGFAVAGLALAGIPPLAGFFSKEAIVAASFESPHAPLFAPLALAGTLLTGAYVARALRLLWRGETGGAPEGGPEGGPVAGAAWMGAGLAALAALAATLGVAIGPLGGLLGADLPGFGVSALLGLGSLAGLAAAVAGLLAGWLLPAGRMLGPLFAPARSGFRVAGGFDGLVARPALALARACSRLDGVVHAAVRAVGRGGLAVAYWTKLADERGIDGLIGALVRGTRNLGAHARGLQSGLVHRELLLAAAGGALAFVVLVIGL</sequence>
<evidence type="ECO:0000259" key="8">
    <source>
        <dbReference type="Pfam" id="PF00361"/>
    </source>
</evidence>
<dbReference type="GO" id="GO:0003954">
    <property type="term" value="F:NADH dehydrogenase activity"/>
    <property type="evidence" value="ECO:0007669"/>
    <property type="project" value="TreeGrafter"/>
</dbReference>
<feature type="transmembrane region" description="Helical" evidence="7">
    <location>
        <begin position="104"/>
        <end position="121"/>
    </location>
</feature>
<gene>
    <name evidence="10" type="ORF">GBA63_22085</name>
</gene>
<dbReference type="AlphaFoldDB" id="A0A6G8QFX8"/>
<feature type="transmembrane region" description="Helical" evidence="7">
    <location>
        <begin position="415"/>
        <end position="435"/>
    </location>
</feature>
<organism evidence="10 11">
    <name type="scientific">Rubrobacter tropicus</name>
    <dbReference type="NCBI Taxonomy" id="2653851"/>
    <lineage>
        <taxon>Bacteria</taxon>
        <taxon>Bacillati</taxon>
        <taxon>Actinomycetota</taxon>
        <taxon>Rubrobacteria</taxon>
        <taxon>Rubrobacterales</taxon>
        <taxon>Rubrobacteraceae</taxon>
        <taxon>Rubrobacter</taxon>
    </lineage>
</organism>
<reference evidence="10 11" key="1">
    <citation type="submission" date="2019-10" db="EMBL/GenBank/DDBJ databases">
        <title>Rubrobacter sp nov SCSIO 52090 isolated from a deep-sea sediment in the South China Sea.</title>
        <authorList>
            <person name="Chen R.W."/>
        </authorList>
    </citation>
    <scope>NUCLEOTIDE SEQUENCE [LARGE SCALE GENOMIC DNA]</scope>
    <source>
        <strain evidence="10 11">SCSIO 52909</strain>
        <plasmid evidence="10 11">unnamed1</plasmid>
    </source>
</reference>
<feature type="transmembrane region" description="Helical" evidence="7">
    <location>
        <begin position="500"/>
        <end position="521"/>
    </location>
</feature>
<dbReference type="Pfam" id="PF00361">
    <property type="entry name" value="Proton_antipo_M"/>
    <property type="match status" value="2"/>
</dbReference>
<dbReference type="Pfam" id="PF00662">
    <property type="entry name" value="Proton_antipo_N"/>
    <property type="match status" value="1"/>
</dbReference>
<keyword evidence="10" id="KW-0614">Plasmid</keyword>
<feature type="transmembrane region" description="Helical" evidence="7">
    <location>
        <begin position="232"/>
        <end position="251"/>
    </location>
</feature>
<dbReference type="GO" id="GO:0008137">
    <property type="term" value="F:NADH dehydrogenase (ubiquinone) activity"/>
    <property type="evidence" value="ECO:0007669"/>
    <property type="project" value="InterPro"/>
</dbReference>
<dbReference type="GO" id="GO:0016020">
    <property type="term" value="C:membrane"/>
    <property type="evidence" value="ECO:0007669"/>
    <property type="project" value="UniProtKB-SubCell"/>
</dbReference>
<name>A0A6G8QFX8_9ACTN</name>
<evidence type="ECO:0000313" key="10">
    <source>
        <dbReference type="EMBL" id="QIN85399.1"/>
    </source>
</evidence>
<dbReference type="PRINTS" id="PR01434">
    <property type="entry name" value="NADHDHGNASE5"/>
</dbReference>
<dbReference type="GO" id="GO:0012505">
    <property type="term" value="C:endomembrane system"/>
    <property type="evidence" value="ECO:0007669"/>
    <property type="project" value="UniProtKB-SubCell"/>
</dbReference>
<evidence type="ECO:0000256" key="3">
    <source>
        <dbReference type="ARBA" id="ARBA00022989"/>
    </source>
</evidence>
<feature type="compositionally biased region" description="Basic and acidic residues" evidence="6">
    <location>
        <begin position="283"/>
        <end position="306"/>
    </location>
</feature>
<keyword evidence="4 7" id="KW-0472">Membrane</keyword>
<evidence type="ECO:0000256" key="7">
    <source>
        <dbReference type="SAM" id="Phobius"/>
    </source>
</evidence>
<keyword evidence="3 7" id="KW-1133">Transmembrane helix</keyword>
<feature type="domain" description="NADH:quinone oxidoreductase/Mrp antiporter transmembrane" evidence="8">
    <location>
        <begin position="121"/>
        <end position="280"/>
    </location>
</feature>